<sequence>MALPTTPRYWMNRKEAYEHSIARHRNQESDFRHQWEEHADYFKKNNVVAAKQQAWESTPAYKDRCTDAFKKSSEREMKALNLKQRQEKLRAMLLEENRQWEAELKQVSRQNCDKIENMKDRAEELRSAREEKRKKIAEDKLYDHWQQNNPDIRKVRSELLKDYVVGQWPTQIEEMKQKEEEARREKEAIERQMEEERLAALEKERQEEAKRLKEERQLREHLKRQIQELRQREAEAEQLKRQQDALLLQQWEVEQLEAERKEKEQQRKRSDLGRILLRQHKAQMMSKSRRIQEELEEDRLLLEMLIKKEEKEDVLQTARREKARADAQWMKQVIEDQIRLEKAREAELDVLFQDEAARMWQKRDAEWERERLARERLMKEVLESRQEQIAVKLEEIKQQHQESIERREELLQEIEIANQLTQREQKEAEATQKAFKHSLEEQITERREQEKLARLKLQEEEEEEEKADMEYQDFVQQETERLRQRGYKPEVPIPTHNSWVEWEGFLRYTGIQLVSLSVWM</sequence>
<keyword evidence="10" id="KW-1185">Reference proteome</keyword>
<evidence type="ECO:0000313" key="9">
    <source>
        <dbReference type="EMBL" id="PVD32819.1"/>
    </source>
</evidence>
<evidence type="ECO:0000256" key="2">
    <source>
        <dbReference type="ARBA" id="ARBA00010777"/>
    </source>
</evidence>
<feature type="coiled-coil region" evidence="7">
    <location>
        <begin position="379"/>
        <end position="477"/>
    </location>
</feature>
<dbReference type="InterPro" id="IPR043597">
    <property type="entry name" value="TPH_dom"/>
</dbReference>
<comment type="caution">
    <text evidence="9">The sequence shown here is derived from an EMBL/GenBank/DDBJ whole genome shotgun (WGS) entry which is preliminary data.</text>
</comment>
<dbReference type="Proteomes" id="UP000245119">
    <property type="component" value="Linkage Group LG4"/>
</dbReference>
<dbReference type="GO" id="GO:0005813">
    <property type="term" value="C:centrosome"/>
    <property type="evidence" value="ECO:0007669"/>
    <property type="project" value="UniProtKB-SubCell"/>
</dbReference>
<organism evidence="9 10">
    <name type="scientific">Pomacea canaliculata</name>
    <name type="common">Golden apple snail</name>
    <dbReference type="NCBI Taxonomy" id="400727"/>
    <lineage>
        <taxon>Eukaryota</taxon>
        <taxon>Metazoa</taxon>
        <taxon>Spiralia</taxon>
        <taxon>Lophotrochozoa</taxon>
        <taxon>Mollusca</taxon>
        <taxon>Gastropoda</taxon>
        <taxon>Caenogastropoda</taxon>
        <taxon>Architaenioglossa</taxon>
        <taxon>Ampullarioidea</taxon>
        <taxon>Ampullariidae</taxon>
        <taxon>Pomacea</taxon>
    </lineage>
</organism>
<name>A0A2T7PHC7_POMCA</name>
<keyword evidence="4" id="KW-0963">Cytoplasm</keyword>
<gene>
    <name evidence="9" type="ORF">C0Q70_08266</name>
</gene>
<dbReference type="OrthoDB" id="6431598at2759"/>
<dbReference type="EMBL" id="PZQS01000004">
    <property type="protein sequence ID" value="PVD32819.1"/>
    <property type="molecule type" value="Genomic_DNA"/>
</dbReference>
<reference evidence="9 10" key="1">
    <citation type="submission" date="2018-04" db="EMBL/GenBank/DDBJ databases">
        <title>The genome of golden apple snail Pomacea canaliculata provides insight into stress tolerance and invasive adaptation.</title>
        <authorList>
            <person name="Liu C."/>
            <person name="Liu B."/>
            <person name="Ren Y."/>
            <person name="Zhang Y."/>
            <person name="Wang H."/>
            <person name="Li S."/>
            <person name="Jiang F."/>
            <person name="Yin L."/>
            <person name="Zhang G."/>
            <person name="Qian W."/>
            <person name="Fan W."/>
        </authorList>
    </citation>
    <scope>NUCLEOTIDE SEQUENCE [LARGE SCALE GENOMIC DNA]</scope>
    <source>
        <strain evidence="9">SZHN2017</strain>
        <tissue evidence="9">Muscle</tissue>
    </source>
</reference>
<keyword evidence="6" id="KW-0206">Cytoskeleton</keyword>
<evidence type="ECO:0000256" key="3">
    <source>
        <dbReference type="ARBA" id="ARBA00017328"/>
    </source>
</evidence>
<dbReference type="GO" id="GO:0006915">
    <property type="term" value="P:apoptotic process"/>
    <property type="evidence" value="ECO:0007669"/>
    <property type="project" value="TreeGrafter"/>
</dbReference>
<evidence type="ECO:0000313" key="10">
    <source>
        <dbReference type="Proteomes" id="UP000245119"/>
    </source>
</evidence>
<feature type="coiled-coil region" evidence="7">
    <location>
        <begin position="79"/>
        <end position="138"/>
    </location>
</feature>
<dbReference type="PANTHER" id="PTHR31183">
    <property type="entry name" value="TRICHOPLEIN KERATIN FILAMENT-BINDING PROTEIN FAMILY MEMBER"/>
    <property type="match status" value="1"/>
</dbReference>
<evidence type="ECO:0000256" key="5">
    <source>
        <dbReference type="ARBA" id="ARBA00023054"/>
    </source>
</evidence>
<comment type="subcellular location">
    <subcellularLocation>
        <location evidence="1">Cytoplasm</location>
        <location evidence="1">Cytoskeleton</location>
        <location evidence="1">Microtubule organizing center</location>
        <location evidence="1">Centrosome</location>
    </subcellularLocation>
</comment>
<feature type="coiled-coil region" evidence="7">
    <location>
        <begin position="172"/>
        <end position="328"/>
    </location>
</feature>
<dbReference type="STRING" id="400727.A0A2T7PHC7"/>
<evidence type="ECO:0000259" key="8">
    <source>
        <dbReference type="Pfam" id="PF13868"/>
    </source>
</evidence>
<evidence type="ECO:0000256" key="7">
    <source>
        <dbReference type="SAM" id="Coils"/>
    </source>
</evidence>
<dbReference type="GO" id="GO:0045095">
    <property type="term" value="C:keratin filament"/>
    <property type="evidence" value="ECO:0007669"/>
    <property type="project" value="TreeGrafter"/>
</dbReference>
<comment type="similarity">
    <text evidence="2">Belongs to the TCHP family.</text>
</comment>
<evidence type="ECO:0000256" key="1">
    <source>
        <dbReference type="ARBA" id="ARBA00004300"/>
    </source>
</evidence>
<dbReference type="InterPro" id="IPR043596">
    <property type="entry name" value="CFAP53/TCHP"/>
</dbReference>
<dbReference type="AlphaFoldDB" id="A0A2T7PHC7"/>
<dbReference type="PANTHER" id="PTHR31183:SF2">
    <property type="entry name" value="TRICHOPLEIN KERATIN FILAMENT-BINDING PROTEIN"/>
    <property type="match status" value="1"/>
</dbReference>
<proteinExistence type="inferred from homology"/>
<feature type="domain" description="Trichohyalin-plectin-homology" evidence="8">
    <location>
        <begin position="146"/>
        <end position="482"/>
    </location>
</feature>
<keyword evidence="5 7" id="KW-0175">Coiled coil</keyword>
<evidence type="ECO:0000256" key="4">
    <source>
        <dbReference type="ARBA" id="ARBA00022490"/>
    </source>
</evidence>
<evidence type="ECO:0000256" key="6">
    <source>
        <dbReference type="ARBA" id="ARBA00023212"/>
    </source>
</evidence>
<accession>A0A2T7PHC7</accession>
<protein>
    <recommendedName>
        <fullName evidence="3">Trichoplein keratin filament-binding protein</fullName>
    </recommendedName>
</protein>
<dbReference type="Pfam" id="PF13868">
    <property type="entry name" value="TPH"/>
    <property type="match status" value="1"/>
</dbReference>